<feature type="transmembrane region" description="Helical" evidence="2">
    <location>
        <begin position="87"/>
        <end position="105"/>
    </location>
</feature>
<dbReference type="RefSeq" id="WP_146439123.1">
    <property type="nucleotide sequence ID" value="NZ_SJPL01000001.1"/>
</dbReference>
<name>A0A5C5Y2T1_9PLAN</name>
<sequence>MLVPIIVGIGLTIVTVAIHAVGTGFWIRNLFIHRDHFRARLGFVAVLNILARTAATLLVMHIIEVLVWATLYWWIQSEALINTFEDAMYFSAVTFTSLGYGDIVVQSHWRIAAGIQAMTGLLVFGWSTALLFAVVQRLIVIEELNLETLPKAAKSDQVQGASRRSVESSSRNVSDGRDLESAP</sequence>
<organism evidence="4 5">
    <name type="scientific">Crateriforma conspicua</name>
    <dbReference type="NCBI Taxonomy" id="2527996"/>
    <lineage>
        <taxon>Bacteria</taxon>
        <taxon>Pseudomonadati</taxon>
        <taxon>Planctomycetota</taxon>
        <taxon>Planctomycetia</taxon>
        <taxon>Planctomycetales</taxon>
        <taxon>Planctomycetaceae</taxon>
        <taxon>Crateriforma</taxon>
    </lineage>
</organism>
<evidence type="ECO:0000313" key="4">
    <source>
        <dbReference type="EMBL" id="TWT69977.1"/>
    </source>
</evidence>
<protein>
    <submittedName>
        <fullName evidence="4">Ion channel</fullName>
    </submittedName>
</protein>
<evidence type="ECO:0000259" key="3">
    <source>
        <dbReference type="Pfam" id="PF07885"/>
    </source>
</evidence>
<feature type="transmembrane region" description="Helical" evidence="2">
    <location>
        <begin position="6"/>
        <end position="28"/>
    </location>
</feature>
<dbReference type="OrthoDB" id="268207at2"/>
<dbReference type="Pfam" id="PF07885">
    <property type="entry name" value="Ion_trans_2"/>
    <property type="match status" value="1"/>
</dbReference>
<keyword evidence="5" id="KW-1185">Reference proteome</keyword>
<evidence type="ECO:0000256" key="2">
    <source>
        <dbReference type="SAM" id="Phobius"/>
    </source>
</evidence>
<feature type="region of interest" description="Disordered" evidence="1">
    <location>
        <begin position="152"/>
        <end position="183"/>
    </location>
</feature>
<dbReference type="InterPro" id="IPR013099">
    <property type="entry name" value="K_chnl_dom"/>
</dbReference>
<reference evidence="4 5" key="1">
    <citation type="submission" date="2019-02" db="EMBL/GenBank/DDBJ databases">
        <title>Deep-cultivation of Planctomycetes and their phenomic and genomic characterization uncovers novel biology.</title>
        <authorList>
            <person name="Wiegand S."/>
            <person name="Jogler M."/>
            <person name="Boedeker C."/>
            <person name="Pinto D."/>
            <person name="Vollmers J."/>
            <person name="Rivas-Marin E."/>
            <person name="Kohn T."/>
            <person name="Peeters S.H."/>
            <person name="Heuer A."/>
            <person name="Rast P."/>
            <person name="Oberbeckmann S."/>
            <person name="Bunk B."/>
            <person name="Jeske O."/>
            <person name="Meyerdierks A."/>
            <person name="Storesund J.E."/>
            <person name="Kallscheuer N."/>
            <person name="Luecker S."/>
            <person name="Lage O.M."/>
            <person name="Pohl T."/>
            <person name="Merkel B.J."/>
            <person name="Hornburger P."/>
            <person name="Mueller R.-W."/>
            <person name="Bruemmer F."/>
            <person name="Labrenz M."/>
            <person name="Spormann A.M."/>
            <person name="Op Den Camp H."/>
            <person name="Overmann J."/>
            <person name="Amann R."/>
            <person name="Jetten M.S.M."/>
            <person name="Mascher T."/>
            <person name="Medema M.H."/>
            <person name="Devos D.P."/>
            <person name="Kaster A.-K."/>
            <person name="Ovreas L."/>
            <person name="Rohde M."/>
            <person name="Galperin M.Y."/>
            <person name="Jogler C."/>
        </authorList>
    </citation>
    <scope>NUCLEOTIDE SEQUENCE [LARGE SCALE GENOMIC DNA]</scope>
    <source>
        <strain evidence="4 5">Pan14r</strain>
    </source>
</reference>
<dbReference type="SUPFAM" id="SSF81324">
    <property type="entry name" value="Voltage-gated potassium channels"/>
    <property type="match status" value="1"/>
</dbReference>
<feature type="domain" description="Potassium channel" evidence="3">
    <location>
        <begin position="61"/>
        <end position="136"/>
    </location>
</feature>
<keyword evidence="2" id="KW-0812">Transmembrane</keyword>
<dbReference type="EMBL" id="SJPL01000001">
    <property type="protein sequence ID" value="TWT69977.1"/>
    <property type="molecule type" value="Genomic_DNA"/>
</dbReference>
<feature type="compositionally biased region" description="Basic and acidic residues" evidence="1">
    <location>
        <begin position="174"/>
        <end position="183"/>
    </location>
</feature>
<comment type="caution">
    <text evidence="4">The sequence shown here is derived from an EMBL/GenBank/DDBJ whole genome shotgun (WGS) entry which is preliminary data.</text>
</comment>
<feature type="transmembrane region" description="Helical" evidence="2">
    <location>
        <begin position="49"/>
        <end position="75"/>
    </location>
</feature>
<evidence type="ECO:0000313" key="5">
    <source>
        <dbReference type="Proteomes" id="UP000317238"/>
    </source>
</evidence>
<keyword evidence="2" id="KW-0472">Membrane</keyword>
<dbReference type="AlphaFoldDB" id="A0A5C5Y2T1"/>
<feature type="transmembrane region" description="Helical" evidence="2">
    <location>
        <begin position="117"/>
        <end position="139"/>
    </location>
</feature>
<dbReference type="Proteomes" id="UP000317238">
    <property type="component" value="Unassembled WGS sequence"/>
</dbReference>
<accession>A0A5C5Y2T1</accession>
<gene>
    <name evidence="4" type="ORF">Pan14r_22740</name>
</gene>
<dbReference type="Gene3D" id="1.10.287.70">
    <property type="match status" value="1"/>
</dbReference>
<evidence type="ECO:0000256" key="1">
    <source>
        <dbReference type="SAM" id="MobiDB-lite"/>
    </source>
</evidence>
<keyword evidence="2" id="KW-1133">Transmembrane helix</keyword>
<proteinExistence type="predicted"/>